<name>A0A918NHN1_9PROT</name>
<dbReference type="SUPFAM" id="SSF51735">
    <property type="entry name" value="NAD(P)-binding Rossmann-fold domains"/>
    <property type="match status" value="1"/>
</dbReference>
<evidence type="ECO:0000256" key="1">
    <source>
        <dbReference type="ARBA" id="ARBA00006484"/>
    </source>
</evidence>
<accession>A0A918NHN1</accession>
<comment type="similarity">
    <text evidence="1 4">Belongs to the short-chain dehydrogenases/reductases (SDR) family.</text>
</comment>
<evidence type="ECO:0000313" key="6">
    <source>
        <dbReference type="Proteomes" id="UP000600865"/>
    </source>
</evidence>
<protein>
    <submittedName>
        <fullName evidence="5">Short-chain type dehydrogenase/reductase</fullName>
    </submittedName>
</protein>
<keyword evidence="2" id="KW-0521">NADP</keyword>
<dbReference type="PRINTS" id="PR00081">
    <property type="entry name" value="GDHRDH"/>
</dbReference>
<evidence type="ECO:0000256" key="4">
    <source>
        <dbReference type="RuleBase" id="RU000363"/>
    </source>
</evidence>
<dbReference type="Proteomes" id="UP000600865">
    <property type="component" value="Unassembled WGS sequence"/>
</dbReference>
<evidence type="ECO:0000256" key="2">
    <source>
        <dbReference type="ARBA" id="ARBA00022857"/>
    </source>
</evidence>
<dbReference type="PANTHER" id="PTHR43391:SF14">
    <property type="entry name" value="DEHYDROGENASE_REDUCTASE SDR FAMILY PROTEIN 7-LIKE"/>
    <property type="match status" value="1"/>
</dbReference>
<dbReference type="FunFam" id="3.40.50.720:FF:000084">
    <property type="entry name" value="Short-chain dehydrogenase reductase"/>
    <property type="match status" value="1"/>
</dbReference>
<gene>
    <name evidence="5" type="ORF">GCM10011309_24890</name>
</gene>
<evidence type="ECO:0000256" key="3">
    <source>
        <dbReference type="ARBA" id="ARBA00023002"/>
    </source>
</evidence>
<dbReference type="PANTHER" id="PTHR43391">
    <property type="entry name" value="RETINOL DEHYDROGENASE-RELATED"/>
    <property type="match status" value="1"/>
</dbReference>
<proteinExistence type="inferred from homology"/>
<keyword evidence="3" id="KW-0560">Oxidoreductase</keyword>
<dbReference type="Pfam" id="PF00106">
    <property type="entry name" value="adh_short"/>
    <property type="match status" value="1"/>
</dbReference>
<keyword evidence="6" id="KW-1185">Reference proteome</keyword>
<organism evidence="5 6">
    <name type="scientific">Litorimonas cladophorae</name>
    <dbReference type="NCBI Taxonomy" id="1220491"/>
    <lineage>
        <taxon>Bacteria</taxon>
        <taxon>Pseudomonadati</taxon>
        <taxon>Pseudomonadota</taxon>
        <taxon>Alphaproteobacteria</taxon>
        <taxon>Maricaulales</taxon>
        <taxon>Robiginitomaculaceae</taxon>
    </lineage>
</organism>
<reference evidence="5 6" key="1">
    <citation type="journal article" date="2014" name="Int. J. Syst. Evol. Microbiol.">
        <title>Complete genome sequence of Corynebacterium casei LMG S-19264T (=DSM 44701T), isolated from a smear-ripened cheese.</title>
        <authorList>
            <consortium name="US DOE Joint Genome Institute (JGI-PGF)"/>
            <person name="Walter F."/>
            <person name="Albersmeier A."/>
            <person name="Kalinowski J."/>
            <person name="Ruckert C."/>
        </authorList>
    </citation>
    <scope>NUCLEOTIDE SEQUENCE [LARGE SCALE GENOMIC DNA]</scope>
    <source>
        <strain evidence="5 6">KCTC 23968</strain>
    </source>
</reference>
<dbReference type="InterPro" id="IPR036291">
    <property type="entry name" value="NAD(P)-bd_dom_sf"/>
</dbReference>
<dbReference type="GO" id="GO:0016491">
    <property type="term" value="F:oxidoreductase activity"/>
    <property type="evidence" value="ECO:0007669"/>
    <property type="project" value="UniProtKB-KW"/>
</dbReference>
<evidence type="ECO:0000313" key="5">
    <source>
        <dbReference type="EMBL" id="GGX73817.1"/>
    </source>
</evidence>
<sequence>MNHYKNKTAFVTGAASGIGFALSKALLDKGANVMMADVDGPGLGEALAKLGGASEHLSSTLCDVRDNDAVQAAAELTQETFGKVHIVINNAGVGLAGRSGEIDLEDWRWIVDINLMGVVHGVEAFTPLIKRHGEGGYILNTASMAGHMTTEYMPPYHATKYAVVGYSESIAPEVAKYNIGVTCLCPTWVKTNIANSGDHKPSTNGIDNDTLSALKQTAQLVNNGMEASRLADLTLAMMSQGRMHVFNDLEARPMIDIRAKALGDDYDAALAWLDEN</sequence>
<dbReference type="CDD" id="cd05233">
    <property type="entry name" value="SDR_c"/>
    <property type="match status" value="1"/>
</dbReference>
<dbReference type="PRINTS" id="PR00080">
    <property type="entry name" value="SDRFAMILY"/>
</dbReference>
<dbReference type="EMBL" id="BMYV01000003">
    <property type="protein sequence ID" value="GGX73817.1"/>
    <property type="molecule type" value="Genomic_DNA"/>
</dbReference>
<comment type="caution">
    <text evidence="5">The sequence shown here is derived from an EMBL/GenBank/DDBJ whole genome shotgun (WGS) entry which is preliminary data.</text>
</comment>
<dbReference type="InterPro" id="IPR002347">
    <property type="entry name" value="SDR_fam"/>
</dbReference>
<dbReference type="Gene3D" id="3.40.50.720">
    <property type="entry name" value="NAD(P)-binding Rossmann-like Domain"/>
    <property type="match status" value="1"/>
</dbReference>
<dbReference type="RefSeq" id="WP_189586688.1">
    <property type="nucleotide sequence ID" value="NZ_BMYV01000003.1"/>
</dbReference>
<dbReference type="AlphaFoldDB" id="A0A918NHN1"/>